<dbReference type="AlphaFoldDB" id="A0AB34H8P0"/>
<feature type="compositionally biased region" description="Low complexity" evidence="9">
    <location>
        <begin position="80"/>
        <end position="91"/>
    </location>
</feature>
<keyword evidence="5" id="KW-0519">Myristate</keyword>
<feature type="compositionally biased region" description="Polar residues" evidence="9">
    <location>
        <begin position="1"/>
        <end position="13"/>
    </location>
</feature>
<dbReference type="EMBL" id="JAIQCJ010001602">
    <property type="protein sequence ID" value="KAJ8788568.1"/>
    <property type="molecule type" value="Genomic_DNA"/>
</dbReference>
<dbReference type="PRINTS" id="PR00963">
    <property type="entry name" value="MARCKS"/>
</dbReference>
<accession>A0AB34H8P0</accession>
<organism evidence="10 11">
    <name type="scientific">Eschrichtius robustus</name>
    <name type="common">California gray whale</name>
    <name type="synonym">Eschrichtius gibbosus</name>
    <dbReference type="NCBI Taxonomy" id="9764"/>
    <lineage>
        <taxon>Eukaryota</taxon>
        <taxon>Metazoa</taxon>
        <taxon>Chordata</taxon>
        <taxon>Craniata</taxon>
        <taxon>Vertebrata</taxon>
        <taxon>Euteleostomi</taxon>
        <taxon>Mammalia</taxon>
        <taxon>Eutheria</taxon>
        <taxon>Laurasiatheria</taxon>
        <taxon>Artiodactyla</taxon>
        <taxon>Whippomorpha</taxon>
        <taxon>Cetacea</taxon>
        <taxon>Mysticeti</taxon>
        <taxon>Eschrichtiidae</taxon>
        <taxon>Eschrichtius</taxon>
    </lineage>
</organism>
<dbReference type="GO" id="GO:0016020">
    <property type="term" value="C:membrane"/>
    <property type="evidence" value="ECO:0007669"/>
    <property type="project" value="UniProtKB-SubCell"/>
</dbReference>
<evidence type="ECO:0000256" key="5">
    <source>
        <dbReference type="ARBA" id="ARBA00022707"/>
    </source>
</evidence>
<evidence type="ECO:0000256" key="8">
    <source>
        <dbReference type="ARBA" id="ARBA00023288"/>
    </source>
</evidence>
<comment type="similarity">
    <text evidence="3">Belongs to the MARCKS family.</text>
</comment>
<dbReference type="GO" id="GO:0005856">
    <property type="term" value="C:cytoskeleton"/>
    <property type="evidence" value="ECO:0007669"/>
    <property type="project" value="UniProtKB-SubCell"/>
</dbReference>
<evidence type="ECO:0000256" key="4">
    <source>
        <dbReference type="ARBA" id="ARBA00022490"/>
    </source>
</evidence>
<dbReference type="Proteomes" id="UP001159641">
    <property type="component" value="Unassembled WGS sequence"/>
</dbReference>
<keyword evidence="8" id="KW-0449">Lipoprotein</keyword>
<keyword evidence="6" id="KW-0472">Membrane</keyword>
<evidence type="ECO:0000256" key="9">
    <source>
        <dbReference type="SAM" id="MobiDB-lite"/>
    </source>
</evidence>
<comment type="subcellular location">
    <subcellularLocation>
        <location evidence="1">Cytoplasm</location>
        <location evidence="1">Cytoskeleton</location>
    </subcellularLocation>
    <subcellularLocation>
        <location evidence="2">Membrane</location>
        <topology evidence="2">Lipid-anchor</topology>
    </subcellularLocation>
</comment>
<keyword evidence="4" id="KW-0963">Cytoplasm</keyword>
<evidence type="ECO:0000256" key="2">
    <source>
        <dbReference type="ARBA" id="ARBA00004635"/>
    </source>
</evidence>
<keyword evidence="11" id="KW-1185">Reference proteome</keyword>
<evidence type="ECO:0000313" key="11">
    <source>
        <dbReference type="Proteomes" id="UP001159641"/>
    </source>
</evidence>
<keyword evidence="7" id="KW-0206">Cytoskeleton</keyword>
<proteinExistence type="inferred from homology"/>
<dbReference type="InterPro" id="IPR002101">
    <property type="entry name" value="MARCKS"/>
</dbReference>
<evidence type="ECO:0000256" key="3">
    <source>
        <dbReference type="ARBA" id="ARBA00006456"/>
    </source>
</evidence>
<protein>
    <submittedName>
        <fullName evidence="10">Uncharacterized protein</fullName>
    </submittedName>
</protein>
<gene>
    <name evidence="10" type="ORF">J1605_005299</name>
</gene>
<feature type="region of interest" description="Disordered" evidence="9">
    <location>
        <begin position="1"/>
        <end position="121"/>
    </location>
</feature>
<sequence length="121" mass="12109">MGSQSSKAPQGNVTAKEAAGTPPTKVNGQENGHKNGRVKSSGDLSPKEEGQEPGESVPAARKALPREGRLPLPESQEPQAKGAEAGAASKGGDTEEAGPQAQSHPLLGPESGPTPAGGQNE</sequence>
<evidence type="ECO:0000313" key="10">
    <source>
        <dbReference type="EMBL" id="KAJ8788568.1"/>
    </source>
</evidence>
<reference evidence="10 11" key="1">
    <citation type="submission" date="2022-11" db="EMBL/GenBank/DDBJ databases">
        <title>Whole genome sequence of Eschrichtius robustus ER-17-0199.</title>
        <authorList>
            <person name="Bruniche-Olsen A."/>
            <person name="Black A.N."/>
            <person name="Fields C.J."/>
            <person name="Walden K."/>
            <person name="Dewoody J.A."/>
        </authorList>
    </citation>
    <scope>NUCLEOTIDE SEQUENCE [LARGE SCALE GENOMIC DNA]</scope>
    <source>
        <strain evidence="10">ER-17-0199</strain>
        <tissue evidence="10">Blubber</tissue>
    </source>
</reference>
<evidence type="ECO:0000256" key="7">
    <source>
        <dbReference type="ARBA" id="ARBA00023212"/>
    </source>
</evidence>
<comment type="caution">
    <text evidence="10">The sequence shown here is derived from an EMBL/GenBank/DDBJ whole genome shotgun (WGS) entry which is preliminary data.</text>
</comment>
<dbReference type="GO" id="GO:0005516">
    <property type="term" value="F:calmodulin binding"/>
    <property type="evidence" value="ECO:0007669"/>
    <property type="project" value="InterPro"/>
</dbReference>
<name>A0AB34H8P0_ESCRO</name>
<evidence type="ECO:0000256" key="6">
    <source>
        <dbReference type="ARBA" id="ARBA00023136"/>
    </source>
</evidence>
<evidence type="ECO:0000256" key="1">
    <source>
        <dbReference type="ARBA" id="ARBA00004245"/>
    </source>
</evidence>